<dbReference type="EMBL" id="CSAD01000463">
    <property type="protein sequence ID" value="COW02999.1"/>
    <property type="molecule type" value="Genomic_DNA"/>
</dbReference>
<proteinExistence type="predicted"/>
<dbReference type="EMBL" id="CNGE01000581">
    <property type="protein sequence ID" value="CKT02495.1"/>
    <property type="molecule type" value="Genomic_DNA"/>
</dbReference>
<dbReference type="EMBL" id="CHKL01000652">
    <property type="protein sequence ID" value="COX12671.1"/>
    <property type="molecule type" value="Genomic_DNA"/>
</dbReference>
<evidence type="ECO:0008006" key="11">
    <source>
        <dbReference type="Google" id="ProtNLM"/>
    </source>
</evidence>
<evidence type="ECO:0000313" key="3">
    <source>
        <dbReference type="EMBL" id="COW02999.1"/>
    </source>
</evidence>
<dbReference type="RefSeq" id="WP_003901416.1">
    <property type="nucleotide sequence ID" value="NZ_AP018033.1"/>
</dbReference>
<sequence>MSRRIINEFGVQIYGATIGDTWAGLVRAVLDLGSQCFDEDRERIALSNVRIKSSVQNYPDLTIEEHCNSDQLKAMLDFMFNTDTMEDIDVVKSFSRGAKSYHRRIKEGRMIEFVIERLSLIPESKKAVVVFPTYEDYAAVMRNHRDDYLPCLVSIQFRLLPDGKDYVFHTTFYSRSMDAWQKGHGNLLSIAKLSDWVRENVSARIGRKIMLGPLDGMICDVHIYKETYAEACKRLANLDLRRTQFDAVRN</sequence>
<evidence type="ECO:0000313" key="5">
    <source>
        <dbReference type="EMBL" id="MBP0683748.1"/>
    </source>
</evidence>
<name>A0A045I7N7_MYCTX</name>
<dbReference type="SUPFAM" id="SSF55831">
    <property type="entry name" value="Thymidylate synthase/dCMP hydroxymethylase"/>
    <property type="match status" value="1"/>
</dbReference>
<evidence type="ECO:0000313" key="7">
    <source>
        <dbReference type="Proteomes" id="UP000048289"/>
    </source>
</evidence>
<dbReference type="Gene3D" id="3.30.572.10">
    <property type="entry name" value="Thymidylate synthase/dCMP hydroxymethylase domain"/>
    <property type="match status" value="1"/>
</dbReference>
<evidence type="ECO:0000313" key="8">
    <source>
        <dbReference type="Proteomes" id="UP000048600"/>
    </source>
</evidence>
<reference evidence="5 10" key="2">
    <citation type="submission" date="2021-03" db="EMBL/GenBank/DDBJ databases">
        <title>Whole Genome Sequencing of Mycobacterium tuberculosis clinical isolates from Arunachal Pradesh, India.</title>
        <authorList>
            <person name="Singh S."/>
            <person name="Mudliar S.R."/>
            <person name="Kulsum U."/>
            <person name="Rufai S.B."/>
            <person name="Singh P.K."/>
            <person name="Umpo M."/>
            <person name="Nyori M."/>
        </authorList>
    </citation>
    <scope>NUCLEOTIDE SEQUENCE [LARGE SCALE GENOMIC DNA]</scope>
    <source>
        <strain evidence="5 10">OMICS/BPL/0142/20/SP</strain>
    </source>
</reference>
<protein>
    <recommendedName>
        <fullName evidence="11">Thymidylate synthase</fullName>
    </recommendedName>
</protein>
<organism evidence="3 6">
    <name type="scientific">Mycobacterium tuberculosis</name>
    <dbReference type="NCBI Taxonomy" id="1773"/>
    <lineage>
        <taxon>Bacteria</taxon>
        <taxon>Bacillati</taxon>
        <taxon>Actinomycetota</taxon>
        <taxon>Actinomycetes</taxon>
        <taxon>Mycobacteriales</taxon>
        <taxon>Mycobacteriaceae</taxon>
        <taxon>Mycobacterium</taxon>
        <taxon>Mycobacterium tuberculosis complex</taxon>
    </lineage>
</organism>
<dbReference type="Proteomes" id="UP000045842">
    <property type="component" value="Unassembled WGS sequence"/>
</dbReference>
<evidence type="ECO:0000313" key="1">
    <source>
        <dbReference type="EMBL" id="CFE42161.1"/>
    </source>
</evidence>
<evidence type="ECO:0000313" key="2">
    <source>
        <dbReference type="EMBL" id="CKT02495.1"/>
    </source>
</evidence>
<dbReference type="Proteomes" id="UP000048600">
    <property type="component" value="Unassembled WGS sequence"/>
</dbReference>
<evidence type="ECO:0000313" key="10">
    <source>
        <dbReference type="Proteomes" id="UP000671119"/>
    </source>
</evidence>
<gene>
    <name evidence="3" type="ORF">ERS007679_02953</name>
    <name evidence="1" type="ORF">ERS007681_03119</name>
    <name evidence="4" type="ORF">ERS007741_03854</name>
    <name evidence="2" type="ORF">ERS027646_02852</name>
    <name evidence="5" type="ORF">J8J21_11535</name>
</gene>
<dbReference type="InterPro" id="IPR036926">
    <property type="entry name" value="Thymidate_synth/dCMP_Mease_sf"/>
</dbReference>
<dbReference type="EMBL" id="JAGIZI010000016">
    <property type="protein sequence ID" value="MBP0683748.1"/>
    <property type="molecule type" value="Genomic_DNA"/>
</dbReference>
<evidence type="ECO:0000313" key="4">
    <source>
        <dbReference type="EMBL" id="COX12671.1"/>
    </source>
</evidence>
<dbReference type="Proteomes" id="UP000048289">
    <property type="component" value="Unassembled WGS sequence"/>
</dbReference>
<dbReference type="Proteomes" id="UP000048948">
    <property type="component" value="Unassembled WGS sequence"/>
</dbReference>
<dbReference type="AlphaFoldDB" id="A0A045I7N7"/>
<accession>A0A045I7N7</accession>
<dbReference type="EMBL" id="CFOE01000494">
    <property type="protein sequence ID" value="CFE42161.1"/>
    <property type="molecule type" value="Genomic_DNA"/>
</dbReference>
<evidence type="ECO:0000313" key="9">
    <source>
        <dbReference type="Proteomes" id="UP000048948"/>
    </source>
</evidence>
<dbReference type="Proteomes" id="UP000671119">
    <property type="component" value="Unassembled WGS sequence"/>
</dbReference>
<evidence type="ECO:0000313" key="6">
    <source>
        <dbReference type="Proteomes" id="UP000045842"/>
    </source>
</evidence>
<reference evidence="6 7" key="1">
    <citation type="submission" date="2015-03" db="EMBL/GenBank/DDBJ databases">
        <authorList>
            <consortium name="Pathogen Informatics"/>
        </authorList>
    </citation>
    <scope>NUCLEOTIDE SEQUENCE [LARGE SCALE GENOMIC DNA]</scope>
    <source>
        <strain evidence="2 9">Bir 172</strain>
        <strain evidence="3 6">G09801536</strain>
        <strain evidence="1 7">G09901357</strain>
        <strain evidence="4 8">P00601463</strain>
    </source>
</reference>